<dbReference type="Pfam" id="PF00106">
    <property type="entry name" value="adh_short"/>
    <property type="match status" value="1"/>
</dbReference>
<evidence type="ECO:0000256" key="2">
    <source>
        <dbReference type="ARBA" id="ARBA00006484"/>
    </source>
</evidence>
<evidence type="ECO:0000256" key="1">
    <source>
        <dbReference type="ARBA" id="ARBA00004141"/>
    </source>
</evidence>
<proteinExistence type="inferred from homology"/>
<dbReference type="PRINTS" id="PR00081">
    <property type="entry name" value="GDHRDH"/>
</dbReference>
<keyword evidence="3" id="KW-0812">Transmembrane</keyword>
<dbReference type="Gene3D" id="3.40.50.720">
    <property type="entry name" value="NAD(P)-binding Rossmann-like Domain"/>
    <property type="match status" value="1"/>
</dbReference>
<dbReference type="PRINTS" id="PR00080">
    <property type="entry name" value="SDRFAMILY"/>
</dbReference>
<evidence type="ECO:0000256" key="8">
    <source>
        <dbReference type="ARBA" id="ARBA00023136"/>
    </source>
</evidence>
<dbReference type="CDD" id="cd05339">
    <property type="entry name" value="17beta-HSDXI-like_SDR_c"/>
    <property type="match status" value="1"/>
</dbReference>
<dbReference type="EMBL" id="CAMPGE010013605">
    <property type="protein sequence ID" value="CAI2372325.1"/>
    <property type="molecule type" value="Genomic_DNA"/>
</dbReference>
<keyword evidence="4" id="KW-0521">NADP</keyword>
<gene>
    <name evidence="13" type="ORF">ECRASSUSDP1_LOCUS13654</name>
</gene>
<keyword evidence="7" id="KW-0443">Lipid metabolism</keyword>
<dbReference type="Proteomes" id="UP001295684">
    <property type="component" value="Unassembled WGS sequence"/>
</dbReference>
<evidence type="ECO:0000256" key="6">
    <source>
        <dbReference type="ARBA" id="ARBA00023002"/>
    </source>
</evidence>
<dbReference type="InterPro" id="IPR036291">
    <property type="entry name" value="NAD(P)-bd_dom_sf"/>
</dbReference>
<keyword evidence="8" id="KW-0472">Membrane</keyword>
<sequence length="319" mass="34797">MSVASRALERLKRIKSQISPFSMTKTKLAIGAGTAYAAYQYLKNNGYGFKKDVKNEHVYITGAGSGLGKIVSKKLAKLGANITVTDIDLTAAEQTVQEIELEGGNAIAIKVDVSNPENIKESAEIATKRFGNVTILINNAGIVSGKKILDISNELVKKTFEVNSLALIYTTKQFLPQMLEMDKGHIVTIASAAGYIGSPGLVDYSASKFAAIGIDESLRTELANIGSKVTTTCVCPYFINTGMFDGVQTRFPSILPILKPEWASQRIVDAILKEESMAIFPWFIGNAHLFKALLPPKMFDMVSEFFGINDIMKNFKGRH</sequence>
<evidence type="ECO:0000256" key="3">
    <source>
        <dbReference type="ARBA" id="ARBA00022692"/>
    </source>
</evidence>
<dbReference type="PANTHER" id="PTHR24322">
    <property type="entry name" value="PKSB"/>
    <property type="match status" value="1"/>
</dbReference>
<comment type="function">
    <text evidence="9">Catalyzes the reduction of all-trans-retinal to all-trans-retinol in the presence of NADPH.</text>
</comment>
<keyword evidence="5" id="KW-1133">Transmembrane helix</keyword>
<protein>
    <recommendedName>
        <fullName evidence="10">Short-chain dehydrogenase/reductase 3</fullName>
    </recommendedName>
    <alternativeName>
        <fullName evidence="11">Retinal short-chain dehydrogenase/reductase 1</fullName>
    </alternativeName>
</protein>
<comment type="subcellular location">
    <subcellularLocation>
        <location evidence="1">Membrane</location>
        <topology evidence="1">Multi-pass membrane protein</topology>
    </subcellularLocation>
</comment>
<dbReference type="GO" id="GO:0016020">
    <property type="term" value="C:membrane"/>
    <property type="evidence" value="ECO:0007669"/>
    <property type="project" value="UniProtKB-SubCell"/>
</dbReference>
<evidence type="ECO:0000313" key="14">
    <source>
        <dbReference type="Proteomes" id="UP001295684"/>
    </source>
</evidence>
<keyword evidence="14" id="KW-1185">Reference proteome</keyword>
<comment type="caution">
    <text evidence="13">The sequence shown here is derived from an EMBL/GenBank/DDBJ whole genome shotgun (WGS) entry which is preliminary data.</text>
</comment>
<dbReference type="GO" id="GO:0052650">
    <property type="term" value="F:all-trans-retinol dehydrogenase (NADP+) activity"/>
    <property type="evidence" value="ECO:0007669"/>
    <property type="project" value="UniProtKB-ARBA"/>
</dbReference>
<evidence type="ECO:0000256" key="9">
    <source>
        <dbReference type="ARBA" id="ARBA00059620"/>
    </source>
</evidence>
<dbReference type="SUPFAM" id="SSF51735">
    <property type="entry name" value="NAD(P)-binding Rossmann-fold domains"/>
    <property type="match status" value="1"/>
</dbReference>
<comment type="similarity">
    <text evidence="2 12">Belongs to the short-chain dehydrogenases/reductases (SDR) family.</text>
</comment>
<evidence type="ECO:0000313" key="13">
    <source>
        <dbReference type="EMBL" id="CAI2372325.1"/>
    </source>
</evidence>
<dbReference type="FunFam" id="3.40.50.720:FF:000131">
    <property type="entry name" value="Short-chain dehydrogenase/reductase 3"/>
    <property type="match status" value="1"/>
</dbReference>
<dbReference type="AlphaFoldDB" id="A0AAD1XEX1"/>
<evidence type="ECO:0000256" key="11">
    <source>
        <dbReference type="ARBA" id="ARBA00082544"/>
    </source>
</evidence>
<organism evidence="13 14">
    <name type="scientific">Euplotes crassus</name>
    <dbReference type="NCBI Taxonomy" id="5936"/>
    <lineage>
        <taxon>Eukaryota</taxon>
        <taxon>Sar</taxon>
        <taxon>Alveolata</taxon>
        <taxon>Ciliophora</taxon>
        <taxon>Intramacronucleata</taxon>
        <taxon>Spirotrichea</taxon>
        <taxon>Hypotrichia</taxon>
        <taxon>Euplotida</taxon>
        <taxon>Euplotidae</taxon>
        <taxon>Moneuplotes</taxon>
    </lineage>
</organism>
<evidence type="ECO:0000256" key="5">
    <source>
        <dbReference type="ARBA" id="ARBA00022989"/>
    </source>
</evidence>
<dbReference type="PANTHER" id="PTHR24322:SF736">
    <property type="entry name" value="RETINOL DEHYDROGENASE 10"/>
    <property type="match status" value="1"/>
</dbReference>
<reference evidence="13" key="1">
    <citation type="submission" date="2023-07" db="EMBL/GenBank/DDBJ databases">
        <authorList>
            <consortium name="AG Swart"/>
            <person name="Singh M."/>
            <person name="Singh A."/>
            <person name="Seah K."/>
            <person name="Emmerich C."/>
        </authorList>
    </citation>
    <scope>NUCLEOTIDE SEQUENCE</scope>
    <source>
        <strain evidence="13">DP1</strain>
    </source>
</reference>
<name>A0AAD1XEX1_EUPCR</name>
<dbReference type="InterPro" id="IPR002347">
    <property type="entry name" value="SDR_fam"/>
</dbReference>
<evidence type="ECO:0000256" key="4">
    <source>
        <dbReference type="ARBA" id="ARBA00022857"/>
    </source>
</evidence>
<evidence type="ECO:0000256" key="7">
    <source>
        <dbReference type="ARBA" id="ARBA00023098"/>
    </source>
</evidence>
<accession>A0AAD1XEX1</accession>
<evidence type="ECO:0000256" key="12">
    <source>
        <dbReference type="RuleBase" id="RU000363"/>
    </source>
</evidence>
<keyword evidence="6" id="KW-0560">Oxidoreductase</keyword>
<evidence type="ECO:0000256" key="10">
    <source>
        <dbReference type="ARBA" id="ARBA00068717"/>
    </source>
</evidence>